<evidence type="ECO:0000313" key="7">
    <source>
        <dbReference type="EMBL" id="OCW56126.1"/>
    </source>
</evidence>
<dbReference type="GO" id="GO:0005886">
    <property type="term" value="C:plasma membrane"/>
    <property type="evidence" value="ECO:0007669"/>
    <property type="project" value="UniProtKB-SubCell"/>
</dbReference>
<feature type="transmembrane region" description="Helical" evidence="6">
    <location>
        <begin position="12"/>
        <end position="30"/>
    </location>
</feature>
<dbReference type="STRING" id="1480615.AWJ14_12070"/>
<keyword evidence="4 6" id="KW-1133">Transmembrane helix</keyword>
<comment type="caution">
    <text evidence="7">The sequence shown here is derived from an EMBL/GenBank/DDBJ whole genome shotgun (WGS) entry which is preliminary data.</text>
</comment>
<feature type="transmembrane region" description="Helical" evidence="6">
    <location>
        <begin position="165"/>
        <end position="184"/>
    </location>
</feature>
<keyword evidence="3 6" id="KW-0812">Transmembrane</keyword>
<dbReference type="GO" id="GO:0015658">
    <property type="term" value="F:branched-chain amino acid transmembrane transporter activity"/>
    <property type="evidence" value="ECO:0007669"/>
    <property type="project" value="InterPro"/>
</dbReference>
<evidence type="ECO:0000256" key="4">
    <source>
        <dbReference type="ARBA" id="ARBA00022989"/>
    </source>
</evidence>
<dbReference type="PANTHER" id="PTHR30482:SF17">
    <property type="entry name" value="ABC TRANSPORTER ATP-BINDING PROTEIN"/>
    <property type="match status" value="1"/>
</dbReference>
<dbReference type="CDD" id="cd06581">
    <property type="entry name" value="TM_PBP1_LivM_like"/>
    <property type="match status" value="1"/>
</dbReference>
<proteinExistence type="predicted"/>
<keyword evidence="5 6" id="KW-0472">Membrane</keyword>
<evidence type="ECO:0000256" key="2">
    <source>
        <dbReference type="ARBA" id="ARBA00022475"/>
    </source>
</evidence>
<organism evidence="7 8">
    <name type="scientific">Hoeflea olei</name>
    <dbReference type="NCBI Taxonomy" id="1480615"/>
    <lineage>
        <taxon>Bacteria</taxon>
        <taxon>Pseudomonadati</taxon>
        <taxon>Pseudomonadota</taxon>
        <taxon>Alphaproteobacteria</taxon>
        <taxon>Hyphomicrobiales</taxon>
        <taxon>Rhizobiaceae</taxon>
        <taxon>Hoeflea</taxon>
    </lineage>
</organism>
<sequence>MIAGQPPRRGKAILVIAAVAAVGAVFPFLLAGEPFLLMLASYALTAAIVALSLDLLTGNTGLLSFGHAAWYGFGAYAAGLLSKTVTSDIVLLVLMTMLATAVIATLIGAVLVRQIGKTFAILTLAFSQIIFAIVFVFSGLTGGEDGLQGIPVPTFFGLQVFKPEVWFWIFYGVLVISLAFALHVRRSPLGKAWLAIRDNAERASFIGMNVNRLKLIAYSSSATLAAVAGALFVLFNGAASPDLLSWFESGKILMYVVLGGVGTLVGPILGAIAFTVAEHYVSSFTDAWLIYFGGLFVLMVIVAPGGIFGALSGIWTRGAASREAAQ</sequence>
<comment type="subcellular location">
    <subcellularLocation>
        <location evidence="1">Cell membrane</location>
        <topology evidence="1">Multi-pass membrane protein</topology>
    </subcellularLocation>
</comment>
<feature type="transmembrane region" description="Helical" evidence="6">
    <location>
        <begin position="91"/>
        <end position="112"/>
    </location>
</feature>
<name>A0A1C1YRR7_9HYPH</name>
<gene>
    <name evidence="7" type="ORF">AWJ14_12070</name>
</gene>
<evidence type="ECO:0000256" key="1">
    <source>
        <dbReference type="ARBA" id="ARBA00004651"/>
    </source>
</evidence>
<keyword evidence="2" id="KW-1003">Cell membrane</keyword>
<protein>
    <submittedName>
        <fullName evidence="7">ABC transporter permease</fullName>
    </submittedName>
</protein>
<feature type="transmembrane region" description="Helical" evidence="6">
    <location>
        <begin position="68"/>
        <end position="85"/>
    </location>
</feature>
<dbReference type="InterPro" id="IPR001851">
    <property type="entry name" value="ABC_transp_permease"/>
</dbReference>
<feature type="transmembrane region" description="Helical" evidence="6">
    <location>
        <begin position="252"/>
        <end position="276"/>
    </location>
</feature>
<feature type="transmembrane region" description="Helical" evidence="6">
    <location>
        <begin position="215"/>
        <end position="240"/>
    </location>
</feature>
<evidence type="ECO:0000256" key="3">
    <source>
        <dbReference type="ARBA" id="ARBA00022692"/>
    </source>
</evidence>
<dbReference type="Proteomes" id="UP000094795">
    <property type="component" value="Unassembled WGS sequence"/>
</dbReference>
<evidence type="ECO:0000313" key="8">
    <source>
        <dbReference type="Proteomes" id="UP000094795"/>
    </source>
</evidence>
<accession>A0A1C1YRR7</accession>
<dbReference type="InterPro" id="IPR043428">
    <property type="entry name" value="LivM-like"/>
</dbReference>
<feature type="transmembrane region" description="Helical" evidence="6">
    <location>
        <begin position="119"/>
        <end position="140"/>
    </location>
</feature>
<dbReference type="EMBL" id="LQZT01000048">
    <property type="protein sequence ID" value="OCW56126.1"/>
    <property type="molecule type" value="Genomic_DNA"/>
</dbReference>
<dbReference type="PANTHER" id="PTHR30482">
    <property type="entry name" value="HIGH-AFFINITY BRANCHED-CHAIN AMINO ACID TRANSPORT SYSTEM PERMEASE"/>
    <property type="match status" value="1"/>
</dbReference>
<dbReference type="Pfam" id="PF02653">
    <property type="entry name" value="BPD_transp_2"/>
    <property type="match status" value="1"/>
</dbReference>
<dbReference type="AlphaFoldDB" id="A0A1C1YRR7"/>
<reference evidence="7 8" key="1">
    <citation type="submission" date="2015-12" db="EMBL/GenBank/DDBJ databases">
        <authorList>
            <person name="Shamseldin A."/>
            <person name="Moawad H."/>
            <person name="Abd El-Rahim W.M."/>
            <person name="Sadowsky M.J."/>
        </authorList>
    </citation>
    <scope>NUCLEOTIDE SEQUENCE [LARGE SCALE GENOMIC DNA]</scope>
    <source>
        <strain evidence="7 8">JC234</strain>
    </source>
</reference>
<feature type="transmembrane region" description="Helical" evidence="6">
    <location>
        <begin position="288"/>
        <end position="311"/>
    </location>
</feature>
<evidence type="ECO:0000256" key="6">
    <source>
        <dbReference type="SAM" id="Phobius"/>
    </source>
</evidence>
<feature type="transmembrane region" description="Helical" evidence="6">
    <location>
        <begin position="36"/>
        <end position="56"/>
    </location>
</feature>
<keyword evidence="8" id="KW-1185">Reference proteome</keyword>
<evidence type="ECO:0000256" key="5">
    <source>
        <dbReference type="ARBA" id="ARBA00023136"/>
    </source>
</evidence>